<dbReference type="Pfam" id="PF13479">
    <property type="entry name" value="AAA_24"/>
    <property type="match status" value="1"/>
</dbReference>
<feature type="region of interest" description="Disordered" evidence="1">
    <location>
        <begin position="1"/>
        <end position="23"/>
    </location>
</feature>
<proteinExistence type="predicted"/>
<dbReference type="SUPFAM" id="SSF52540">
    <property type="entry name" value="P-loop containing nucleoside triphosphate hydrolases"/>
    <property type="match status" value="1"/>
</dbReference>
<evidence type="ECO:0000256" key="1">
    <source>
        <dbReference type="SAM" id="MobiDB-lite"/>
    </source>
</evidence>
<protein>
    <recommendedName>
        <fullName evidence="2">AAA+ ATPase domain-containing protein</fullName>
    </recommendedName>
</protein>
<reference evidence="3" key="1">
    <citation type="journal article" date="2015" name="Nature">
        <title>Complex archaea that bridge the gap between prokaryotes and eukaryotes.</title>
        <authorList>
            <person name="Spang A."/>
            <person name="Saw J.H."/>
            <person name="Jorgensen S.L."/>
            <person name="Zaremba-Niedzwiedzka K."/>
            <person name="Martijn J."/>
            <person name="Lind A.E."/>
            <person name="van Eijk R."/>
            <person name="Schleper C."/>
            <person name="Guy L."/>
            <person name="Ettema T.J."/>
        </authorList>
    </citation>
    <scope>NUCLEOTIDE SEQUENCE</scope>
</reference>
<dbReference type="EMBL" id="LAZR01000365">
    <property type="protein sequence ID" value="KKN72264.1"/>
    <property type="molecule type" value="Genomic_DNA"/>
</dbReference>
<evidence type="ECO:0000313" key="3">
    <source>
        <dbReference type="EMBL" id="KKN72264.1"/>
    </source>
</evidence>
<name>A0A0F9SZA2_9ZZZZ</name>
<feature type="region of interest" description="Disordered" evidence="1">
    <location>
        <begin position="289"/>
        <end position="319"/>
    </location>
</feature>
<accession>A0A0F9SZA2</accession>
<dbReference type="InterPro" id="IPR003593">
    <property type="entry name" value="AAA+_ATPase"/>
</dbReference>
<dbReference type="InterPro" id="IPR027417">
    <property type="entry name" value="P-loop_NTPase"/>
</dbReference>
<dbReference type="SMART" id="SM00382">
    <property type="entry name" value="AAA"/>
    <property type="match status" value="1"/>
</dbReference>
<dbReference type="AlphaFoldDB" id="A0A0F9SZA2"/>
<dbReference type="Gene3D" id="3.40.50.300">
    <property type="entry name" value="P-loop containing nucleotide triphosphate hydrolases"/>
    <property type="match status" value="1"/>
</dbReference>
<feature type="domain" description="AAA+ ATPase" evidence="2">
    <location>
        <begin position="11"/>
        <end position="174"/>
    </location>
</feature>
<organism evidence="3">
    <name type="scientific">marine sediment metagenome</name>
    <dbReference type="NCBI Taxonomy" id="412755"/>
    <lineage>
        <taxon>unclassified sequences</taxon>
        <taxon>metagenomes</taxon>
        <taxon>ecological metagenomes</taxon>
    </lineage>
</organism>
<sequence>MTFEKATKKKSRARVAMSGPSGSGKTYTALKIATALGGKIAFIDTERGSASKYSDEFDFSVLELETFSPQNYINAIKDAEREGFDICIIDSLSHAWMGKDGALELVDKAAVRSSGNKFAAWREVTPLHNAMIDAMIGSSMHIFAAMRTKTEYVLEKNERGKMFPRKVGMAPVQRDGMEYEFDVVADLDLEHNFVVSKTRCRGLDGQIFNKAGKDVADILNAWLSDGAEPFEKPKTGGGFEELVEKLENADGLEKIAVIETWWNNAGKGRYTSTQQQEFERLLVARKALHSPPAKQDDDLSGFHEEVFGDDPPPSEDGKVHTAHVNYLQRIAHDNGWDWETDVKDWIKVTYGSRQVKKLTYVQFKMTCGYFKQPKPKKPEGSEPTGNTTTTPRPDDPSGELVL</sequence>
<gene>
    <name evidence="3" type="ORF">LCGC14_0412150</name>
</gene>
<feature type="region of interest" description="Disordered" evidence="1">
    <location>
        <begin position="371"/>
        <end position="402"/>
    </location>
</feature>
<evidence type="ECO:0000259" key="2">
    <source>
        <dbReference type="SMART" id="SM00382"/>
    </source>
</evidence>
<comment type="caution">
    <text evidence="3">The sequence shown here is derived from an EMBL/GenBank/DDBJ whole genome shotgun (WGS) entry which is preliminary data.</text>
</comment>
<feature type="compositionally biased region" description="Basic and acidic residues" evidence="1">
    <location>
        <begin position="294"/>
        <end position="306"/>
    </location>
</feature>